<dbReference type="CDD" id="cd01146">
    <property type="entry name" value="FhuD"/>
    <property type="match status" value="1"/>
</dbReference>
<evidence type="ECO:0000256" key="2">
    <source>
        <dbReference type="ARBA" id="ARBA00008814"/>
    </source>
</evidence>
<keyword evidence="4" id="KW-0732">Signal</keyword>
<sequence length="328" mass="35327">MSLQVLKQWAINLVLALVTLGLVVACQGGESTVNQPTAVDCTEVEHAAGTTCVPETYERLVTLDGVTFEYAIAAGLSPIATAVGGLMEHMSEQVAQVKNVGQTGVPNLEEVLALKPDLIVGLDDNQGAYAQATQIAPTLLFHFEHSGQWKDSFQRTSAALGQADAAQQTMADYDARMADFKAQMGARLDNLQVSVVRIYPDTINLYLRDSFVGTVLQDAGLARPTAQDIGADEAKALFDNPIQTSISRELLGQADGDVIFLWTGENTPEAMATAQQKLETLQQDPLWQKLKAVQAGRVYTVPSYWIGSGPIAANAILDDLFKYLVEPS</sequence>
<proteinExistence type="inferred from homology"/>
<comment type="caution">
    <text evidence="6">The sequence shown here is derived from an EMBL/GenBank/DDBJ whole genome shotgun (WGS) entry which is preliminary data.</text>
</comment>
<dbReference type="Gene3D" id="3.40.50.1980">
    <property type="entry name" value="Nitrogenase molybdenum iron protein domain"/>
    <property type="match status" value="2"/>
</dbReference>
<protein>
    <submittedName>
        <fullName evidence="6">Iron-siderophore ABC transporter substrate-binding protein</fullName>
    </submittedName>
</protein>
<comment type="similarity">
    <text evidence="2">Belongs to the bacterial solute-binding protein 8 family.</text>
</comment>
<organism evidence="6 7">
    <name type="scientific">Leptolyngbya subtilissima DQ-A4</name>
    <dbReference type="NCBI Taxonomy" id="2933933"/>
    <lineage>
        <taxon>Bacteria</taxon>
        <taxon>Bacillati</taxon>
        <taxon>Cyanobacteriota</taxon>
        <taxon>Cyanophyceae</taxon>
        <taxon>Leptolyngbyales</taxon>
        <taxon>Leptolyngbyaceae</taxon>
        <taxon>Leptolyngbya group</taxon>
        <taxon>Leptolyngbya</taxon>
    </lineage>
</organism>
<evidence type="ECO:0000313" key="6">
    <source>
        <dbReference type="EMBL" id="MEP0949141.1"/>
    </source>
</evidence>
<comment type="subcellular location">
    <subcellularLocation>
        <location evidence="1">Cell envelope</location>
    </subcellularLocation>
</comment>
<evidence type="ECO:0000256" key="3">
    <source>
        <dbReference type="ARBA" id="ARBA00022448"/>
    </source>
</evidence>
<reference evidence="6 7" key="1">
    <citation type="submission" date="2022-04" db="EMBL/GenBank/DDBJ databases">
        <title>Positive selection, recombination, and allopatry shape intraspecific diversity of widespread and dominant cyanobacteria.</title>
        <authorList>
            <person name="Wei J."/>
            <person name="Shu W."/>
            <person name="Hu C."/>
        </authorList>
    </citation>
    <scope>NUCLEOTIDE SEQUENCE [LARGE SCALE GENOMIC DNA]</scope>
    <source>
        <strain evidence="6 7">DQ-A4</strain>
    </source>
</reference>
<dbReference type="PANTHER" id="PTHR30532:SF25">
    <property type="entry name" value="IRON(III) DICITRATE-BINDING PERIPLASMIC PROTEIN"/>
    <property type="match status" value="1"/>
</dbReference>
<dbReference type="Pfam" id="PF01497">
    <property type="entry name" value="Peripla_BP_2"/>
    <property type="match status" value="1"/>
</dbReference>
<dbReference type="InterPro" id="IPR002491">
    <property type="entry name" value="ABC_transptr_periplasmic_BD"/>
</dbReference>
<evidence type="ECO:0000256" key="1">
    <source>
        <dbReference type="ARBA" id="ARBA00004196"/>
    </source>
</evidence>
<dbReference type="InterPro" id="IPR051313">
    <property type="entry name" value="Bact_iron-sidero_bind"/>
</dbReference>
<dbReference type="SUPFAM" id="SSF53807">
    <property type="entry name" value="Helical backbone' metal receptor"/>
    <property type="match status" value="1"/>
</dbReference>
<evidence type="ECO:0000256" key="4">
    <source>
        <dbReference type="ARBA" id="ARBA00022729"/>
    </source>
</evidence>
<evidence type="ECO:0000313" key="7">
    <source>
        <dbReference type="Proteomes" id="UP001482513"/>
    </source>
</evidence>
<dbReference type="PANTHER" id="PTHR30532">
    <property type="entry name" value="IRON III DICITRATE-BINDING PERIPLASMIC PROTEIN"/>
    <property type="match status" value="1"/>
</dbReference>
<dbReference type="PROSITE" id="PS51257">
    <property type="entry name" value="PROKAR_LIPOPROTEIN"/>
    <property type="match status" value="1"/>
</dbReference>
<dbReference type="EMBL" id="JAMPKX010000010">
    <property type="protein sequence ID" value="MEP0949141.1"/>
    <property type="molecule type" value="Genomic_DNA"/>
</dbReference>
<dbReference type="Proteomes" id="UP001482513">
    <property type="component" value="Unassembled WGS sequence"/>
</dbReference>
<keyword evidence="3" id="KW-0813">Transport</keyword>
<keyword evidence="7" id="KW-1185">Reference proteome</keyword>
<dbReference type="PROSITE" id="PS50983">
    <property type="entry name" value="FE_B12_PBP"/>
    <property type="match status" value="1"/>
</dbReference>
<feature type="domain" description="Fe/B12 periplasmic-binding" evidence="5">
    <location>
        <begin position="59"/>
        <end position="328"/>
    </location>
</feature>
<name>A0ABV0K9C4_9CYAN</name>
<gene>
    <name evidence="6" type="ORF">NC992_19840</name>
</gene>
<evidence type="ECO:0000259" key="5">
    <source>
        <dbReference type="PROSITE" id="PS50983"/>
    </source>
</evidence>
<accession>A0ABV0K9C4</accession>